<dbReference type="InterPro" id="IPR038765">
    <property type="entry name" value="Papain-like_cys_pep_sf"/>
</dbReference>
<evidence type="ECO:0000256" key="1">
    <source>
        <dbReference type="ARBA" id="ARBA00006547"/>
    </source>
</evidence>
<evidence type="ECO:0000313" key="3">
    <source>
        <dbReference type="EMBL" id="KAF0823885.1"/>
    </source>
</evidence>
<dbReference type="SUPFAM" id="SSF54001">
    <property type="entry name" value="Cysteine proteinases"/>
    <property type="match status" value="1"/>
</dbReference>
<gene>
    <name evidence="3" type="ORF">KIS1582_2259</name>
</gene>
<dbReference type="GeneID" id="67523933"/>
<dbReference type="InterPro" id="IPR001447">
    <property type="entry name" value="Arylamine_N-AcTrfase"/>
</dbReference>
<dbReference type="PANTHER" id="PTHR11786:SF0">
    <property type="entry name" value="ARYLAMINE N-ACETYLTRANSFERASE 4-RELATED"/>
    <property type="match status" value="1"/>
</dbReference>
<dbReference type="GO" id="GO:0016407">
    <property type="term" value="F:acetyltransferase activity"/>
    <property type="evidence" value="ECO:0007669"/>
    <property type="project" value="InterPro"/>
</dbReference>
<dbReference type="Proteomes" id="UP000465778">
    <property type="component" value="Unassembled WGS sequence"/>
</dbReference>
<dbReference type="EMBL" id="VDEM01000022">
    <property type="protein sequence ID" value="KAF0823885.1"/>
    <property type="molecule type" value="Genomic_DNA"/>
</dbReference>
<organism evidence="3 4">
    <name type="scientific">Cytobacillus firmus</name>
    <name type="common">Bacillus firmus</name>
    <dbReference type="NCBI Taxonomy" id="1399"/>
    <lineage>
        <taxon>Bacteria</taxon>
        <taxon>Bacillati</taxon>
        <taxon>Bacillota</taxon>
        <taxon>Bacilli</taxon>
        <taxon>Bacillales</taxon>
        <taxon>Bacillaceae</taxon>
        <taxon>Cytobacillus</taxon>
    </lineage>
</organism>
<dbReference type="InterPro" id="IPR053710">
    <property type="entry name" value="Arylamine_NAT_domain_sf"/>
</dbReference>
<keyword evidence="3" id="KW-0808">Transferase</keyword>
<dbReference type="OrthoDB" id="7181050at2"/>
<evidence type="ECO:0000313" key="4">
    <source>
        <dbReference type="Proteomes" id="UP000465778"/>
    </source>
</evidence>
<dbReference type="PRINTS" id="PR01543">
    <property type="entry name" value="ANATRNSFRASE"/>
</dbReference>
<dbReference type="AlphaFoldDB" id="A0A380XN98"/>
<sequence length="247" mass="28381">MDAQKYLQRIKVSADRNLDLEYLTKLQSGHMLNIPFENLDVTRKIPIRLDTDSFFEKILQRGRGGFCYELNGLFQLLLSELGFQSHLISCTVKKPDGWVREDSHAAILVYLHQLPYLVDVGFGDSVRQPLPLTGEERTDVSGTYRIKSTSGEKFDLQRLEDGKWKILYRFSDKPKQLDDFHDACFFNQTSPGSHFTHGDLATIATKNGRITLSGLTVTKSEESGKEKFELTEEEKKEFLHEQFNIKL</sequence>
<name>A0A380XN98_CYTFI</name>
<dbReference type="RefSeq" id="WP_061790831.1">
    <property type="nucleotide sequence ID" value="NZ_JABVDD010000025.1"/>
</dbReference>
<comment type="similarity">
    <text evidence="1 2">Belongs to the arylamine N-acetyltransferase family.</text>
</comment>
<protein>
    <submittedName>
        <fullName evidence="3">N-hydroxyarylamine O-acetyltransferase</fullName>
    </submittedName>
</protein>
<dbReference type="Pfam" id="PF00797">
    <property type="entry name" value="Acetyltransf_2"/>
    <property type="match status" value="1"/>
</dbReference>
<evidence type="ECO:0000256" key="2">
    <source>
        <dbReference type="RuleBase" id="RU003452"/>
    </source>
</evidence>
<dbReference type="Gene3D" id="3.30.2140.20">
    <property type="match status" value="1"/>
</dbReference>
<comment type="caution">
    <text evidence="3">The sequence shown here is derived from an EMBL/GenBank/DDBJ whole genome shotgun (WGS) entry which is preliminary data.</text>
</comment>
<proteinExistence type="inferred from homology"/>
<accession>A0A380XN98</accession>
<reference evidence="3 4" key="1">
    <citation type="journal article" date="2020" name="G3 (Bethesda)">
        <title>Whole Genome Sequencing and Comparative Genomics of Two Nematicidal Bacillus Strains Reveals a Wide Range of Possible Virulence Factors.</title>
        <authorList>
            <person name="Susic N."/>
            <person name="Janezic S."/>
            <person name="Rupnik M."/>
            <person name="Geric Stare B."/>
        </authorList>
    </citation>
    <scope>NUCLEOTIDE SEQUENCE [LARGE SCALE GENOMIC DNA]</scope>
    <source>
        <strain evidence="3 4">I-1582</strain>
    </source>
</reference>
<dbReference type="PANTHER" id="PTHR11786">
    <property type="entry name" value="N-HYDROXYARYLAMINE O-ACETYLTRANSFERASE"/>
    <property type="match status" value="1"/>
</dbReference>